<evidence type="ECO:0000313" key="7">
    <source>
        <dbReference type="Proteomes" id="UP000571017"/>
    </source>
</evidence>
<dbReference type="EMBL" id="JACEFG010000003">
    <property type="protein sequence ID" value="MBA2176282.1"/>
    <property type="molecule type" value="Genomic_DNA"/>
</dbReference>
<dbReference type="InterPro" id="IPR010652">
    <property type="entry name" value="DUF1232"/>
</dbReference>
<dbReference type="Proteomes" id="UP000571017">
    <property type="component" value="Unassembled WGS sequence"/>
</dbReference>
<dbReference type="AlphaFoldDB" id="A0A838CVV6"/>
<evidence type="ECO:0000313" key="6">
    <source>
        <dbReference type="EMBL" id="MBA2176282.1"/>
    </source>
</evidence>
<reference evidence="6 7" key="1">
    <citation type="journal article" date="2004" name="Extremophiles">
        <title>Halobacillus locisalis sp. nov., a halophilic bacterium isolated from a marine solar saltern of the Yellow Sea in Korea.</title>
        <authorList>
            <person name="Yoon J.H."/>
            <person name="Kang K.H."/>
            <person name="Oh T.K."/>
            <person name="Park Y.H."/>
        </authorList>
    </citation>
    <scope>NUCLEOTIDE SEQUENCE [LARGE SCALE GENOMIC DNA]</scope>
    <source>
        <strain evidence="6 7">KCTC 3788</strain>
    </source>
</reference>
<evidence type="ECO:0000256" key="4">
    <source>
        <dbReference type="ARBA" id="ARBA00023136"/>
    </source>
</evidence>
<comment type="subcellular location">
    <subcellularLocation>
        <location evidence="1">Endomembrane system</location>
        <topology evidence="1">Multi-pass membrane protein</topology>
    </subcellularLocation>
</comment>
<keyword evidence="7" id="KW-1185">Reference proteome</keyword>
<evidence type="ECO:0000256" key="3">
    <source>
        <dbReference type="ARBA" id="ARBA00022989"/>
    </source>
</evidence>
<dbReference type="GO" id="GO:0012505">
    <property type="term" value="C:endomembrane system"/>
    <property type="evidence" value="ECO:0007669"/>
    <property type="project" value="UniProtKB-SubCell"/>
</dbReference>
<comment type="caution">
    <text evidence="6">The sequence shown here is derived from an EMBL/GenBank/DDBJ whole genome shotgun (WGS) entry which is preliminary data.</text>
</comment>
<protein>
    <submittedName>
        <fullName evidence="6">DUF1232 domain-containing protein</fullName>
    </submittedName>
</protein>
<accession>A0A838CVV6</accession>
<dbReference type="RefSeq" id="WP_181473312.1">
    <property type="nucleotide sequence ID" value="NZ_JACEFG010000003.1"/>
</dbReference>
<keyword evidence="2" id="KW-0812">Transmembrane</keyword>
<name>A0A838CVV6_9BACI</name>
<evidence type="ECO:0000259" key="5">
    <source>
        <dbReference type="Pfam" id="PF06803"/>
    </source>
</evidence>
<gene>
    <name evidence="6" type="ORF">H0266_15395</name>
</gene>
<feature type="domain" description="DUF1232" evidence="5">
    <location>
        <begin position="66"/>
        <end position="101"/>
    </location>
</feature>
<sequence>MKDQSYMDRLKRLNPAKAVQRGRKHFSEKAYVEKIRKQSGRIGAKVVYYSLLLYYAFQSPNTPKKAKLTIAGALGYLILPTDVIPDFVPMAGFTDDSAVIIYAVYQVLSHIDDGVKVQAKERMGRLFGSSAQTFDLPDKE</sequence>
<organism evidence="6 7">
    <name type="scientific">Halobacillus locisalis</name>
    <dbReference type="NCBI Taxonomy" id="220753"/>
    <lineage>
        <taxon>Bacteria</taxon>
        <taxon>Bacillati</taxon>
        <taxon>Bacillota</taxon>
        <taxon>Bacilli</taxon>
        <taxon>Bacillales</taxon>
        <taxon>Bacillaceae</taxon>
        <taxon>Halobacillus</taxon>
    </lineage>
</organism>
<proteinExistence type="predicted"/>
<evidence type="ECO:0000256" key="2">
    <source>
        <dbReference type="ARBA" id="ARBA00022692"/>
    </source>
</evidence>
<keyword evidence="3" id="KW-1133">Transmembrane helix</keyword>
<keyword evidence="4" id="KW-0472">Membrane</keyword>
<dbReference type="InterPro" id="IPR016983">
    <property type="entry name" value="UCP031804"/>
</dbReference>
<dbReference type="PIRSF" id="PIRSF031804">
    <property type="entry name" value="UCP031804"/>
    <property type="match status" value="1"/>
</dbReference>
<evidence type="ECO:0000256" key="1">
    <source>
        <dbReference type="ARBA" id="ARBA00004127"/>
    </source>
</evidence>
<dbReference type="Pfam" id="PF06803">
    <property type="entry name" value="DUF1232"/>
    <property type="match status" value="1"/>
</dbReference>